<name>A0ABV0MI83_9TELE</name>
<gene>
    <name evidence="1" type="ORF">GOODEAATRI_005812</name>
</gene>
<evidence type="ECO:0000313" key="1">
    <source>
        <dbReference type="EMBL" id="MEQ2157827.1"/>
    </source>
</evidence>
<dbReference type="Proteomes" id="UP001476798">
    <property type="component" value="Unassembled WGS sequence"/>
</dbReference>
<accession>A0ABV0MI83</accession>
<dbReference type="EMBL" id="JAHRIO010000268">
    <property type="protein sequence ID" value="MEQ2157827.1"/>
    <property type="molecule type" value="Genomic_DNA"/>
</dbReference>
<evidence type="ECO:0000313" key="2">
    <source>
        <dbReference type="Proteomes" id="UP001476798"/>
    </source>
</evidence>
<feature type="non-terminal residue" evidence="1">
    <location>
        <position position="1"/>
    </location>
</feature>
<organism evidence="1 2">
    <name type="scientific">Goodea atripinnis</name>
    <dbReference type="NCBI Taxonomy" id="208336"/>
    <lineage>
        <taxon>Eukaryota</taxon>
        <taxon>Metazoa</taxon>
        <taxon>Chordata</taxon>
        <taxon>Craniata</taxon>
        <taxon>Vertebrata</taxon>
        <taxon>Euteleostomi</taxon>
        <taxon>Actinopterygii</taxon>
        <taxon>Neopterygii</taxon>
        <taxon>Teleostei</taxon>
        <taxon>Neoteleostei</taxon>
        <taxon>Acanthomorphata</taxon>
        <taxon>Ovalentaria</taxon>
        <taxon>Atherinomorphae</taxon>
        <taxon>Cyprinodontiformes</taxon>
        <taxon>Goodeidae</taxon>
        <taxon>Goodea</taxon>
    </lineage>
</organism>
<comment type="caution">
    <text evidence="1">The sequence shown here is derived from an EMBL/GenBank/DDBJ whole genome shotgun (WGS) entry which is preliminary data.</text>
</comment>
<sequence length="51" mass="5569">VRLSASRGGTCEARENVAELPQIRRFLRKKGAWIQMFVSLPAAAGTLINSP</sequence>
<protein>
    <submittedName>
        <fullName evidence="1">Uncharacterized protein</fullName>
    </submittedName>
</protein>
<keyword evidence="2" id="KW-1185">Reference proteome</keyword>
<reference evidence="1 2" key="1">
    <citation type="submission" date="2021-06" db="EMBL/GenBank/DDBJ databases">
        <authorList>
            <person name="Palmer J.M."/>
        </authorList>
    </citation>
    <scope>NUCLEOTIDE SEQUENCE [LARGE SCALE GENOMIC DNA]</scope>
    <source>
        <strain evidence="1 2">GA_2019</strain>
        <tissue evidence="1">Muscle</tissue>
    </source>
</reference>
<proteinExistence type="predicted"/>